<evidence type="ECO:0000313" key="9">
    <source>
        <dbReference type="Proteomes" id="UP000294813"/>
    </source>
</evidence>
<protein>
    <submittedName>
        <fullName evidence="8">Putative MFS family arabinose efflux permease</fullName>
    </submittedName>
</protein>
<feature type="transmembrane region" description="Helical" evidence="6">
    <location>
        <begin position="163"/>
        <end position="184"/>
    </location>
</feature>
<keyword evidence="4 6" id="KW-1133">Transmembrane helix</keyword>
<proteinExistence type="predicted"/>
<evidence type="ECO:0000259" key="7">
    <source>
        <dbReference type="PROSITE" id="PS50850"/>
    </source>
</evidence>
<feature type="transmembrane region" description="Helical" evidence="6">
    <location>
        <begin position="372"/>
        <end position="390"/>
    </location>
</feature>
<keyword evidence="3 6" id="KW-0812">Transmembrane</keyword>
<dbReference type="AlphaFoldDB" id="A0A4R2RRM6"/>
<keyword evidence="5 6" id="KW-0472">Membrane</keyword>
<comment type="caution">
    <text evidence="8">The sequence shown here is derived from an EMBL/GenBank/DDBJ whole genome shotgun (WGS) entry which is preliminary data.</text>
</comment>
<dbReference type="PANTHER" id="PTHR23531:SF2">
    <property type="entry name" value="PERMEASE"/>
    <property type="match status" value="1"/>
</dbReference>
<evidence type="ECO:0000313" key="8">
    <source>
        <dbReference type="EMBL" id="TCP65127.1"/>
    </source>
</evidence>
<accession>A0A4R2RRM6</accession>
<dbReference type="Gene3D" id="1.20.1250.20">
    <property type="entry name" value="MFS general substrate transporter like domains"/>
    <property type="match status" value="1"/>
</dbReference>
<evidence type="ECO:0000256" key="4">
    <source>
        <dbReference type="ARBA" id="ARBA00022989"/>
    </source>
</evidence>
<comment type="subcellular location">
    <subcellularLocation>
        <location evidence="1">Cell membrane</location>
        <topology evidence="1">Multi-pass membrane protein</topology>
    </subcellularLocation>
</comment>
<dbReference type="GO" id="GO:0005886">
    <property type="term" value="C:plasma membrane"/>
    <property type="evidence" value="ECO:0007669"/>
    <property type="project" value="UniProtKB-SubCell"/>
</dbReference>
<evidence type="ECO:0000256" key="3">
    <source>
        <dbReference type="ARBA" id="ARBA00022692"/>
    </source>
</evidence>
<dbReference type="Pfam" id="PF07690">
    <property type="entry name" value="MFS_1"/>
    <property type="match status" value="1"/>
</dbReference>
<feature type="transmembrane region" description="Helical" evidence="6">
    <location>
        <begin position="47"/>
        <end position="65"/>
    </location>
</feature>
<evidence type="ECO:0000256" key="6">
    <source>
        <dbReference type="SAM" id="Phobius"/>
    </source>
</evidence>
<feature type="transmembrane region" description="Helical" evidence="6">
    <location>
        <begin position="254"/>
        <end position="272"/>
    </location>
</feature>
<dbReference type="Proteomes" id="UP000294813">
    <property type="component" value="Unassembled WGS sequence"/>
</dbReference>
<organism evidence="8 9">
    <name type="scientific">Heliophilum fasciatum</name>
    <dbReference type="NCBI Taxonomy" id="35700"/>
    <lineage>
        <taxon>Bacteria</taxon>
        <taxon>Bacillati</taxon>
        <taxon>Bacillota</taxon>
        <taxon>Clostridia</taxon>
        <taxon>Eubacteriales</taxon>
        <taxon>Heliobacteriaceae</taxon>
        <taxon>Heliophilum</taxon>
    </lineage>
</organism>
<sequence>MTMERLWTKNFILICMANLMLFISFYFLLPTLPIFVTEKLGGNNDHVGYIIGILSLTAVLVRPVAGHLFDSFSRKKIQIVALIAFALIVSAYLGVTTLAMLLLLRVFHGISWGMVTTGSGTMVADIVPASRRGEGLGYYGLSNTLAMALGPSLGLYIVQQAGFPVLFLGSLFFAIATLVAVVMITDRSVKEEQQHPSPASPGSSEKQQPWYAPTRFFEPKVLDLAGIMLFISTGYGGIVSFITIYGPQIGVHNGGLYFFVYAATLLLVRPIAGKIYDRQGPAKVMFLGFSGLIIAFLLLYLAQGAFLFFASAVWMGIGFGITQPNLMAMAIQRVSPFRRGKVNGTILSALDFGIGIGAILLGMFSARYGLDMMYLLCALITLVPFGWFYLREGRSKPRAQHE</sequence>
<feature type="transmembrane region" description="Helical" evidence="6">
    <location>
        <begin position="12"/>
        <end position="35"/>
    </location>
</feature>
<feature type="transmembrane region" description="Helical" evidence="6">
    <location>
        <begin position="284"/>
        <end position="302"/>
    </location>
</feature>
<evidence type="ECO:0000256" key="1">
    <source>
        <dbReference type="ARBA" id="ARBA00004651"/>
    </source>
</evidence>
<dbReference type="InterPro" id="IPR036259">
    <property type="entry name" value="MFS_trans_sf"/>
</dbReference>
<evidence type="ECO:0000256" key="2">
    <source>
        <dbReference type="ARBA" id="ARBA00022448"/>
    </source>
</evidence>
<keyword evidence="9" id="KW-1185">Reference proteome</keyword>
<evidence type="ECO:0000256" key="5">
    <source>
        <dbReference type="ARBA" id="ARBA00023136"/>
    </source>
</evidence>
<name>A0A4R2RRM6_9FIRM</name>
<dbReference type="GO" id="GO:0022857">
    <property type="term" value="F:transmembrane transporter activity"/>
    <property type="evidence" value="ECO:0007669"/>
    <property type="project" value="InterPro"/>
</dbReference>
<reference evidence="8 9" key="1">
    <citation type="submission" date="2019-03" db="EMBL/GenBank/DDBJ databases">
        <title>Genomic Encyclopedia of Type Strains, Phase IV (KMG-IV): sequencing the most valuable type-strain genomes for metagenomic binning, comparative biology and taxonomic classification.</title>
        <authorList>
            <person name="Goeker M."/>
        </authorList>
    </citation>
    <scope>NUCLEOTIDE SEQUENCE [LARGE SCALE GENOMIC DNA]</scope>
    <source>
        <strain evidence="8 9">DSM 11170</strain>
    </source>
</reference>
<feature type="transmembrane region" description="Helical" evidence="6">
    <location>
        <begin position="342"/>
        <end position="366"/>
    </location>
</feature>
<dbReference type="CDD" id="cd17489">
    <property type="entry name" value="MFS_YfcJ_like"/>
    <property type="match status" value="1"/>
</dbReference>
<dbReference type="EMBL" id="SLXT01000006">
    <property type="protein sequence ID" value="TCP65127.1"/>
    <property type="molecule type" value="Genomic_DNA"/>
</dbReference>
<feature type="domain" description="Major facilitator superfamily (MFS) profile" evidence="7">
    <location>
        <begin position="10"/>
        <end position="396"/>
    </location>
</feature>
<dbReference type="InterPro" id="IPR011701">
    <property type="entry name" value="MFS"/>
</dbReference>
<keyword evidence="2" id="KW-0813">Transport</keyword>
<feature type="transmembrane region" description="Helical" evidence="6">
    <location>
        <begin position="136"/>
        <end position="157"/>
    </location>
</feature>
<feature type="transmembrane region" description="Helical" evidence="6">
    <location>
        <begin position="221"/>
        <end position="242"/>
    </location>
</feature>
<dbReference type="InterPro" id="IPR052714">
    <property type="entry name" value="MFS_Exporter"/>
</dbReference>
<feature type="transmembrane region" description="Helical" evidence="6">
    <location>
        <begin position="77"/>
        <end position="104"/>
    </location>
</feature>
<gene>
    <name evidence="8" type="ORF">EDD73_1063</name>
</gene>
<dbReference type="InterPro" id="IPR020846">
    <property type="entry name" value="MFS_dom"/>
</dbReference>
<dbReference type="PROSITE" id="PS50850">
    <property type="entry name" value="MFS"/>
    <property type="match status" value="1"/>
</dbReference>
<dbReference type="SUPFAM" id="SSF103473">
    <property type="entry name" value="MFS general substrate transporter"/>
    <property type="match status" value="1"/>
</dbReference>
<dbReference type="PANTHER" id="PTHR23531">
    <property type="entry name" value="QUINOLENE RESISTANCE PROTEIN NORA"/>
    <property type="match status" value="1"/>
</dbReference>